<reference evidence="1" key="1">
    <citation type="submission" date="2022-11" db="EMBL/GenBank/DDBJ databases">
        <title>beta-Carotene-producing bacterium, Jeongeuplla avenae sp. nov., alleviates the salt stress of Arabidopsis seedlings.</title>
        <authorList>
            <person name="Jiang L."/>
            <person name="Lee J."/>
        </authorList>
    </citation>
    <scope>NUCLEOTIDE SEQUENCE</scope>
    <source>
        <strain evidence="1">DY_R2A_6</strain>
    </source>
</reference>
<accession>A0ACD4NIJ5</accession>
<organism evidence="1 2">
    <name type="scientific">Antarcticirhabdus aurantiaca</name>
    <dbReference type="NCBI Taxonomy" id="2606717"/>
    <lineage>
        <taxon>Bacteria</taxon>
        <taxon>Pseudomonadati</taxon>
        <taxon>Pseudomonadota</taxon>
        <taxon>Alphaproteobacteria</taxon>
        <taxon>Hyphomicrobiales</taxon>
        <taxon>Aurantimonadaceae</taxon>
        <taxon>Antarcticirhabdus</taxon>
    </lineage>
</organism>
<evidence type="ECO:0000313" key="1">
    <source>
        <dbReference type="EMBL" id="WAJ26665.1"/>
    </source>
</evidence>
<name>A0ACD4NIJ5_9HYPH</name>
<dbReference type="EMBL" id="CP113520">
    <property type="protein sequence ID" value="WAJ26665.1"/>
    <property type="molecule type" value="Genomic_DNA"/>
</dbReference>
<protein>
    <submittedName>
        <fullName evidence="1">Uncharacterized protein</fullName>
    </submittedName>
</protein>
<dbReference type="Proteomes" id="UP001163223">
    <property type="component" value="Chromosome"/>
</dbReference>
<sequence>MDDGKDWRTRLNLEFVDQFPHGAFHFAVGNGWSLLLAEVFRRVDAALHDEERSFFGWNDVKEKWGLLRMTHNGSDCIDDIVDWAEATSERVCDLCGLGGRLRKDGAWRVRCDACASI</sequence>
<gene>
    <name evidence="1" type="ORF">OXU80_17555</name>
</gene>
<keyword evidence="2" id="KW-1185">Reference proteome</keyword>
<evidence type="ECO:0000313" key="2">
    <source>
        <dbReference type="Proteomes" id="UP001163223"/>
    </source>
</evidence>
<proteinExistence type="predicted"/>